<reference evidence="2 3" key="1">
    <citation type="journal article" date="2013" name="Genome Announc.">
        <title>Draft Genome Sequence of Sphingobium quisquiliarum Strain P25T, a Novel Hexachlorocyclohexane (HCH)-Degrading Bacterium Isolated from an HCH Dumpsite.</title>
        <authorList>
            <person name="Kumar Singh A."/>
            <person name="Sangwan N."/>
            <person name="Sharma A."/>
            <person name="Gupta V."/>
            <person name="Khurana J.P."/>
            <person name="Lal R."/>
        </authorList>
    </citation>
    <scope>NUCLEOTIDE SEQUENCE [LARGE SCALE GENOMIC DNA]</scope>
    <source>
        <strain evidence="2 3">P25</strain>
    </source>
</reference>
<name>T0H7P0_9SPHN</name>
<evidence type="ECO:0000313" key="3">
    <source>
        <dbReference type="Proteomes" id="UP000015525"/>
    </source>
</evidence>
<keyword evidence="1" id="KW-0812">Transmembrane</keyword>
<gene>
    <name evidence="2" type="ORF">L288_08875</name>
</gene>
<comment type="caution">
    <text evidence="2">The sequence shown here is derived from an EMBL/GenBank/DDBJ whole genome shotgun (WGS) entry which is preliminary data.</text>
</comment>
<keyword evidence="3" id="KW-1185">Reference proteome</keyword>
<dbReference type="EMBL" id="ATHO01000071">
    <property type="protein sequence ID" value="EQB08128.1"/>
    <property type="molecule type" value="Genomic_DNA"/>
</dbReference>
<protein>
    <submittedName>
        <fullName evidence="2">Uncharacterized protein</fullName>
    </submittedName>
</protein>
<evidence type="ECO:0000256" key="1">
    <source>
        <dbReference type="SAM" id="Phobius"/>
    </source>
</evidence>
<accession>T0H7P0</accession>
<keyword evidence="1" id="KW-1133">Transmembrane helix</keyword>
<proteinExistence type="predicted"/>
<organism evidence="2 3">
    <name type="scientific">Sphingobium quisquiliarum P25</name>
    <dbReference type="NCBI Taxonomy" id="1329909"/>
    <lineage>
        <taxon>Bacteria</taxon>
        <taxon>Pseudomonadati</taxon>
        <taxon>Pseudomonadota</taxon>
        <taxon>Alphaproteobacteria</taxon>
        <taxon>Sphingomonadales</taxon>
        <taxon>Sphingomonadaceae</taxon>
        <taxon>Sphingobium</taxon>
    </lineage>
</organism>
<keyword evidence="1" id="KW-0472">Membrane</keyword>
<evidence type="ECO:0000313" key="2">
    <source>
        <dbReference type="EMBL" id="EQB08128.1"/>
    </source>
</evidence>
<sequence>MKKALEVAESDMIARHNGRTMGRFLAGLAIVLAGLWIIVLRLLLDGDAITPPLLLASIACIAAATALGGLLCAGSRHLGRNMRRRTDVHA</sequence>
<feature type="transmembrane region" description="Helical" evidence="1">
    <location>
        <begin position="54"/>
        <end position="75"/>
    </location>
</feature>
<dbReference type="AlphaFoldDB" id="T0H7P0"/>
<dbReference type="PATRIC" id="fig|1329909.3.peg.1714"/>
<feature type="transmembrane region" description="Helical" evidence="1">
    <location>
        <begin position="21"/>
        <end position="42"/>
    </location>
</feature>
<dbReference type="Proteomes" id="UP000015525">
    <property type="component" value="Unassembled WGS sequence"/>
</dbReference>